<keyword evidence="6" id="KW-0297">G-protein coupled receptor</keyword>
<dbReference type="PRINTS" id="PR00237">
    <property type="entry name" value="GPCRRHODOPSN"/>
</dbReference>
<dbReference type="Pfam" id="PF00001">
    <property type="entry name" value="7tm_1"/>
    <property type="match status" value="2"/>
</dbReference>
<dbReference type="RefSeq" id="XP_031570184.1">
    <property type="nucleotide sequence ID" value="XM_031714324.1"/>
</dbReference>
<evidence type="ECO:0000256" key="3">
    <source>
        <dbReference type="ARBA" id="ARBA00022692"/>
    </source>
</evidence>
<gene>
    <name evidence="10" type="primary">LOC116304568</name>
</gene>
<dbReference type="Proteomes" id="UP000515163">
    <property type="component" value="Unplaced"/>
</dbReference>
<keyword evidence="6" id="KW-0807">Transducer</keyword>
<keyword evidence="2" id="KW-1003">Cell membrane</keyword>
<proteinExistence type="inferred from homology"/>
<dbReference type="GO" id="GO:0005886">
    <property type="term" value="C:plasma membrane"/>
    <property type="evidence" value="ECO:0007669"/>
    <property type="project" value="UniProtKB-SubCell"/>
</dbReference>
<accession>A0A6P8IT61</accession>
<dbReference type="AlphaFoldDB" id="A0A6P8IT61"/>
<dbReference type="PANTHER" id="PTHR22750">
    <property type="entry name" value="G-PROTEIN COUPLED RECEPTOR"/>
    <property type="match status" value="1"/>
</dbReference>
<dbReference type="InterPro" id="IPR000276">
    <property type="entry name" value="GPCR_Rhodpsn"/>
</dbReference>
<dbReference type="SUPFAM" id="SSF81321">
    <property type="entry name" value="Family A G protein-coupled receptor-like"/>
    <property type="match status" value="1"/>
</dbReference>
<dbReference type="FunCoup" id="A0A6P8IT61">
    <property type="interactions" value="454"/>
</dbReference>
<protein>
    <submittedName>
        <fullName evidence="10">Alpha-1B adrenergic receptor-like</fullName>
    </submittedName>
</protein>
<evidence type="ECO:0000256" key="1">
    <source>
        <dbReference type="ARBA" id="ARBA00004651"/>
    </source>
</evidence>
<feature type="transmembrane region" description="Helical" evidence="7">
    <location>
        <begin position="171"/>
        <end position="194"/>
    </location>
</feature>
<evidence type="ECO:0000256" key="5">
    <source>
        <dbReference type="ARBA" id="ARBA00023136"/>
    </source>
</evidence>
<feature type="transmembrane region" description="Helical" evidence="7">
    <location>
        <begin position="145"/>
        <end position="165"/>
    </location>
</feature>
<organism evidence="9 10">
    <name type="scientific">Actinia tenebrosa</name>
    <name type="common">Australian red waratah sea anemone</name>
    <dbReference type="NCBI Taxonomy" id="6105"/>
    <lineage>
        <taxon>Eukaryota</taxon>
        <taxon>Metazoa</taxon>
        <taxon>Cnidaria</taxon>
        <taxon>Anthozoa</taxon>
        <taxon>Hexacorallia</taxon>
        <taxon>Actiniaria</taxon>
        <taxon>Actiniidae</taxon>
        <taxon>Actinia</taxon>
    </lineage>
</organism>
<feature type="transmembrane region" description="Helical" evidence="7">
    <location>
        <begin position="268"/>
        <end position="289"/>
    </location>
</feature>
<dbReference type="PROSITE" id="PS50262">
    <property type="entry name" value="G_PROTEIN_RECEP_F1_2"/>
    <property type="match status" value="1"/>
</dbReference>
<sequence>MPNFSRCFFMTLDQDNLPPSKTFHIDMIVIIISSVFSVIATTSNAIVIAIICSTPSLRTPSYAVLCCLALSDLLVGLIVQPLVIIVKVGAIFGSFSCRFWTLKEAISWTLSGVSFLAVVLVSVERFLALYLHLKYVQLVTIRRACLTYISFYPLSIFAVSLWLAGVDEKKMGILVAVMTTVSLSVIMVIQYKIYRLVRRHQRQIQQQVDAVSQASNAQKTQRLDINKYKKSTSTIMFVVLLSVLLYMPCICTKAVLSIKGFTEDVNHAYDITWCFLYINSSINPCIYCLRMKEIKQVFLRHVRKYLPCLICS</sequence>
<comment type="subcellular location">
    <subcellularLocation>
        <location evidence="1">Cell membrane</location>
        <topology evidence="1">Multi-pass membrane protein</topology>
    </subcellularLocation>
</comment>
<dbReference type="OrthoDB" id="9975554at2759"/>
<dbReference type="Gene3D" id="1.20.1070.10">
    <property type="entry name" value="Rhodopsin 7-helix transmembrane proteins"/>
    <property type="match status" value="1"/>
</dbReference>
<feature type="transmembrane region" description="Helical" evidence="7">
    <location>
        <begin position="106"/>
        <end position="133"/>
    </location>
</feature>
<dbReference type="SMART" id="SM01381">
    <property type="entry name" value="7TM_GPCR_Srsx"/>
    <property type="match status" value="1"/>
</dbReference>
<evidence type="ECO:0000259" key="8">
    <source>
        <dbReference type="PROSITE" id="PS50262"/>
    </source>
</evidence>
<keyword evidence="4 7" id="KW-1133">Transmembrane helix</keyword>
<dbReference type="GeneID" id="116304568"/>
<feature type="transmembrane region" description="Helical" evidence="7">
    <location>
        <begin position="62"/>
        <end position="86"/>
    </location>
</feature>
<feature type="transmembrane region" description="Helical" evidence="7">
    <location>
        <begin position="27"/>
        <end position="50"/>
    </location>
</feature>
<name>A0A6P8IT61_ACTTE</name>
<evidence type="ECO:0000313" key="9">
    <source>
        <dbReference type="Proteomes" id="UP000515163"/>
    </source>
</evidence>
<evidence type="ECO:0000256" key="6">
    <source>
        <dbReference type="RuleBase" id="RU000688"/>
    </source>
</evidence>
<feature type="domain" description="G-protein coupled receptors family 1 profile" evidence="8">
    <location>
        <begin position="43"/>
        <end position="287"/>
    </location>
</feature>
<dbReference type="CDD" id="cd00637">
    <property type="entry name" value="7tm_classA_rhodopsin-like"/>
    <property type="match status" value="1"/>
</dbReference>
<evidence type="ECO:0000256" key="7">
    <source>
        <dbReference type="SAM" id="Phobius"/>
    </source>
</evidence>
<comment type="similarity">
    <text evidence="6">Belongs to the G-protein coupled receptor 1 family.</text>
</comment>
<dbReference type="InterPro" id="IPR017452">
    <property type="entry name" value="GPCR_Rhodpsn_7TM"/>
</dbReference>
<dbReference type="KEGG" id="aten:116304568"/>
<evidence type="ECO:0000256" key="4">
    <source>
        <dbReference type="ARBA" id="ARBA00022989"/>
    </source>
</evidence>
<evidence type="ECO:0000256" key="2">
    <source>
        <dbReference type="ARBA" id="ARBA00022475"/>
    </source>
</evidence>
<evidence type="ECO:0000313" key="10">
    <source>
        <dbReference type="RefSeq" id="XP_031570184.1"/>
    </source>
</evidence>
<dbReference type="GO" id="GO:0004930">
    <property type="term" value="F:G protein-coupled receptor activity"/>
    <property type="evidence" value="ECO:0007669"/>
    <property type="project" value="UniProtKB-KW"/>
</dbReference>
<dbReference type="InParanoid" id="A0A6P8IT61"/>
<keyword evidence="3 6" id="KW-0812">Transmembrane</keyword>
<keyword evidence="9" id="KW-1185">Reference proteome</keyword>
<dbReference type="PROSITE" id="PS00237">
    <property type="entry name" value="G_PROTEIN_RECEP_F1_1"/>
    <property type="match status" value="1"/>
</dbReference>
<reference evidence="10" key="1">
    <citation type="submission" date="2025-08" db="UniProtKB">
        <authorList>
            <consortium name="RefSeq"/>
        </authorList>
    </citation>
    <scope>IDENTIFICATION</scope>
    <source>
        <tissue evidence="10">Tentacle</tissue>
    </source>
</reference>
<keyword evidence="6" id="KW-0675">Receptor</keyword>
<feature type="transmembrane region" description="Helical" evidence="7">
    <location>
        <begin position="235"/>
        <end position="256"/>
    </location>
</feature>
<keyword evidence="5 7" id="KW-0472">Membrane</keyword>